<feature type="compositionally biased region" description="Polar residues" evidence="4">
    <location>
        <begin position="236"/>
        <end position="245"/>
    </location>
</feature>
<feature type="region of interest" description="Disordered" evidence="4">
    <location>
        <begin position="1"/>
        <end position="272"/>
    </location>
</feature>
<feature type="compositionally biased region" description="Basic and acidic residues" evidence="4">
    <location>
        <begin position="467"/>
        <end position="476"/>
    </location>
</feature>
<feature type="region of interest" description="Disordered" evidence="4">
    <location>
        <begin position="312"/>
        <end position="351"/>
    </location>
</feature>
<feature type="region of interest" description="Disordered" evidence="4">
    <location>
        <begin position="1432"/>
        <end position="1466"/>
    </location>
</feature>
<dbReference type="PROSITE" id="PS50110">
    <property type="entry name" value="RESPONSE_REGULATORY"/>
    <property type="match status" value="1"/>
</dbReference>
<evidence type="ECO:0000256" key="2">
    <source>
        <dbReference type="ARBA" id="ARBA00023012"/>
    </source>
</evidence>
<feature type="compositionally biased region" description="Polar residues" evidence="4">
    <location>
        <begin position="451"/>
        <end position="462"/>
    </location>
</feature>
<feature type="compositionally biased region" description="Low complexity" evidence="4">
    <location>
        <begin position="16"/>
        <end position="33"/>
    </location>
</feature>
<feature type="compositionally biased region" description="Low complexity" evidence="4">
    <location>
        <begin position="69"/>
        <end position="86"/>
    </location>
</feature>
<evidence type="ECO:0000313" key="7">
    <source>
        <dbReference type="Proteomes" id="UP000193467"/>
    </source>
</evidence>
<feature type="region of interest" description="Disordered" evidence="4">
    <location>
        <begin position="1291"/>
        <end position="1322"/>
    </location>
</feature>
<feature type="compositionally biased region" description="Low complexity" evidence="4">
    <location>
        <begin position="97"/>
        <end position="111"/>
    </location>
</feature>
<evidence type="ECO:0000256" key="1">
    <source>
        <dbReference type="ARBA" id="ARBA00022553"/>
    </source>
</evidence>
<keyword evidence="1 3" id="KW-0597">Phosphoprotein</keyword>
<dbReference type="SUPFAM" id="SSF52172">
    <property type="entry name" value="CheY-like"/>
    <property type="match status" value="1"/>
</dbReference>
<feature type="compositionally biased region" description="Polar residues" evidence="4">
    <location>
        <begin position="1126"/>
        <end position="1138"/>
    </location>
</feature>
<comment type="caution">
    <text evidence="6">The sequence shown here is derived from an EMBL/GenBank/DDBJ whole genome shotgun (WGS) entry which is preliminary data.</text>
</comment>
<reference evidence="6 7" key="1">
    <citation type="submission" date="2016-07" db="EMBL/GenBank/DDBJ databases">
        <title>Pervasive Adenine N6-methylation of Active Genes in Fungi.</title>
        <authorList>
            <consortium name="DOE Joint Genome Institute"/>
            <person name="Mondo S.J."/>
            <person name="Dannebaum R.O."/>
            <person name="Kuo R.C."/>
            <person name="Labutti K."/>
            <person name="Haridas S."/>
            <person name="Kuo A."/>
            <person name="Salamov A."/>
            <person name="Ahrendt S.R."/>
            <person name="Lipzen A."/>
            <person name="Sullivan W."/>
            <person name="Andreopoulos W.B."/>
            <person name="Clum A."/>
            <person name="Lindquist E."/>
            <person name="Daum C."/>
            <person name="Ramamoorthy G.K."/>
            <person name="Gryganskyi A."/>
            <person name="Culley D."/>
            <person name="Magnuson J.K."/>
            <person name="James T.Y."/>
            <person name="O'Malley M.A."/>
            <person name="Stajich J.E."/>
            <person name="Spatafora J.W."/>
            <person name="Visel A."/>
            <person name="Grigoriev I.V."/>
        </authorList>
    </citation>
    <scope>NUCLEOTIDE SEQUENCE [LARGE SCALE GENOMIC DNA]</scope>
    <source>
        <strain evidence="6 7">62-1032</strain>
    </source>
</reference>
<accession>A0A1Y2G3T3</accession>
<feature type="region of interest" description="Disordered" evidence="4">
    <location>
        <begin position="1479"/>
        <end position="1545"/>
    </location>
</feature>
<evidence type="ECO:0000313" key="6">
    <source>
        <dbReference type="EMBL" id="ORY91460.1"/>
    </source>
</evidence>
<dbReference type="STRING" id="106004.A0A1Y2G3T3"/>
<feature type="compositionally biased region" description="Pro residues" evidence="4">
    <location>
        <begin position="1504"/>
        <end position="1525"/>
    </location>
</feature>
<feature type="compositionally biased region" description="Polar residues" evidence="4">
    <location>
        <begin position="1494"/>
        <end position="1503"/>
    </location>
</feature>
<evidence type="ECO:0000256" key="4">
    <source>
        <dbReference type="SAM" id="MobiDB-lite"/>
    </source>
</evidence>
<evidence type="ECO:0000259" key="5">
    <source>
        <dbReference type="PROSITE" id="PS50110"/>
    </source>
</evidence>
<feature type="region of interest" description="Disordered" evidence="4">
    <location>
        <begin position="450"/>
        <end position="476"/>
    </location>
</feature>
<dbReference type="GO" id="GO:0000156">
    <property type="term" value="F:phosphorelay response regulator activity"/>
    <property type="evidence" value="ECO:0007669"/>
    <property type="project" value="UniProtKB-ARBA"/>
</dbReference>
<dbReference type="OrthoDB" id="21225at2759"/>
<feature type="compositionally biased region" description="Low complexity" evidence="4">
    <location>
        <begin position="342"/>
        <end position="351"/>
    </location>
</feature>
<dbReference type="Proteomes" id="UP000193467">
    <property type="component" value="Unassembled WGS sequence"/>
</dbReference>
<dbReference type="CDD" id="cd17546">
    <property type="entry name" value="REC_hyHK_CKI1_RcsC-like"/>
    <property type="match status" value="1"/>
</dbReference>
<feature type="compositionally biased region" description="Polar residues" evidence="4">
    <location>
        <begin position="112"/>
        <end position="123"/>
    </location>
</feature>
<feature type="region of interest" description="Disordered" evidence="4">
    <location>
        <begin position="1085"/>
        <end position="1207"/>
    </location>
</feature>
<dbReference type="Pfam" id="PF00072">
    <property type="entry name" value="Response_reg"/>
    <property type="match status" value="1"/>
</dbReference>
<feature type="compositionally biased region" description="Polar residues" evidence="4">
    <location>
        <begin position="1163"/>
        <end position="1173"/>
    </location>
</feature>
<protein>
    <recommendedName>
        <fullName evidence="5">Response regulatory domain-containing protein</fullName>
    </recommendedName>
</protein>
<feature type="compositionally biased region" description="Polar residues" evidence="4">
    <location>
        <begin position="917"/>
        <end position="932"/>
    </location>
</feature>
<feature type="region of interest" description="Disordered" evidence="4">
    <location>
        <begin position="693"/>
        <end position="713"/>
    </location>
</feature>
<feature type="region of interest" description="Disordered" evidence="4">
    <location>
        <begin position="1003"/>
        <end position="1031"/>
    </location>
</feature>
<proteinExistence type="predicted"/>
<dbReference type="PANTHER" id="PTHR45339">
    <property type="entry name" value="HYBRID SIGNAL TRANSDUCTION HISTIDINE KINASE J"/>
    <property type="match status" value="1"/>
</dbReference>
<sequence>MADGADSPRRRPSIKTASVAASTFSRSASRSTGSLGGDEQQGRSPNASGDSSPTQASPRSRRVSRRKSSAASTTTPSGSPPSSGGTFLSRFIGNFRSSSSLSAPRPSLARSVSNPGQQRNSSDMGPPPIPPIPGAFPSPTAYGSQSSSSSTLNRFRPSFNRRATTAGTPSPRGSPAHSPTLSSEAPRGSPGSPATLRGRERDPMETAFGGMRASGHTQAGSNDSRAESPGLRSTRRGSTISQVTLQAEPGVRTPIAEGPYGSLQPIAEPTAPTPLERPLDLIATLLPPALLLLSHVGPNHLFSPPLVHPLLHQDDGHPHHSGRSNSGDSTAPVFNDRASVASSTTSSTSSSFPLLLSTNQITHAYSHELHAPSTLSVPAVSAAAVWRLFRGFEWIGEVGGGAQLPELHASADENDDATIFDFPSALQGVADVLAADAGARGVELVIGQVGSGSAPSPVTTPAATEEPGSKGEKVTESRELLVRGDERAWSVVLIWILHHIIASAAHGATIEVRFLATAIPSPVVPIPSPGSAISDEASPPPVDKRWAVSLEILDTFAVSPSSPYSASTPRSDLPTPPFSTPFAKSFFAHLNLDVLANAEHDDSRSWTLTTELTSCKPKAASDDPSSLLGRRRATLESPAGQEPTMNDLKRFAEVALKGHKVALHAGEQSTFAKHLTAYLAGWGMDVSHVPLDSDDSSGGGAGENVWNKGRREPYGRVDSGFGTEGSSPLTPFAEPAMSPLASLVADNAAPSSTTSPPEVPSDLIIIDDDIATLRRLLNNLRAAPTQYPASMMAKRPQLATRRTRSSPHVRQVHQLPAANSSSIILHFASLTHYKAIKDIVQNALASSRSPTLPEVLVIPKPAGPRRIITALWTAIKRPAVDPSLPPIATSPTSPGVQYWTPRLSPALAKEQEFDFTGSETSGSNREATSSHSAKPRTPPAYFGASTVVSAANHPPSPLGKISDDQVSYFSVVADGMDGTTPSEGMVIQSPDGRPAIFFQPQTRGTRAERAKEKAARVERSMSSDSKDGEDVSIPLARAPMATPHDIGLGQARRSSASSAILNDPAAAIGTPALTLDSFITAAKSRAVGEEPPEPEPVPPNPGAQLTRQQSTTSIISRPPSTRPAGSGNTSPRVGTSSPAFAARRMTGGSTSTPPMTPAPNSPHVGTQTTSTSPRPREPSAPGSPPFLQARRGTLSYGKKSRKPSRKASLATVPPISVLIVEDNPINQTILSMFMKKKGIKYAVAKDGEEAVQKWKTGNFHLVLMDIQLPVKSGIEATREIREMERANNIGTFITTPTTDPSSPLSFGGSSSSGQSSAMSSAVSSPISPPLTMPVIIVALTASSLQVDRVSALAAGCNDFLTKPVSLQWLQQKLLEWGSMAYLSGFSLMRSGNDSPSSAPSISATLPHTQATHAGFTAGLNSKAEVISAHLHIDPRPHGRSPGSSPARSPVQSSSPALAPGATPQSTTTVHAIEVQASANGTASPDSPIPLATNPALTISSPTPIVTPRPPVGNIDPPTPSAPPPTEQDDTPAAPIASPARIEPSRPADLDAVEQRLEGLTAQRPGPSPLPSDASMSDLTLEGVMAEGARLVGVVDAGRSRAGSAGDSFSKVMHDSGTVSHGGSPIALQGEDPPSP</sequence>
<feature type="region of interest" description="Disordered" evidence="4">
    <location>
        <begin position="913"/>
        <end position="941"/>
    </location>
</feature>
<evidence type="ECO:0000256" key="3">
    <source>
        <dbReference type="PROSITE-ProRule" id="PRU00169"/>
    </source>
</evidence>
<feature type="compositionally biased region" description="Polar residues" evidence="4">
    <location>
        <begin position="42"/>
        <end position="55"/>
    </location>
</feature>
<gene>
    <name evidence="6" type="ORF">BCR35DRAFT_323290</name>
</gene>
<feature type="compositionally biased region" description="Low complexity" evidence="4">
    <location>
        <begin position="1439"/>
        <end position="1455"/>
    </location>
</feature>
<feature type="compositionally biased region" description="Pro residues" evidence="4">
    <location>
        <begin position="125"/>
        <end position="136"/>
    </location>
</feature>
<keyword evidence="7" id="KW-1185">Reference proteome</keyword>
<feature type="compositionally biased region" description="Low complexity" evidence="4">
    <location>
        <begin position="1294"/>
        <end position="1322"/>
    </location>
</feature>
<name>A0A1Y2G3T3_9BASI</name>
<feature type="compositionally biased region" description="Basic residues" evidence="4">
    <location>
        <begin position="59"/>
        <end position="68"/>
    </location>
</feature>
<dbReference type="FunFam" id="3.40.50.2300:FF:000146">
    <property type="entry name" value="Putative two-component response regulator SSK1p"/>
    <property type="match status" value="1"/>
</dbReference>
<dbReference type="EMBL" id="MCGR01000002">
    <property type="protein sequence ID" value="ORY91460.1"/>
    <property type="molecule type" value="Genomic_DNA"/>
</dbReference>
<feature type="domain" description="Response regulatory" evidence="5">
    <location>
        <begin position="1216"/>
        <end position="1377"/>
    </location>
</feature>
<feature type="region of interest" description="Disordered" evidence="4">
    <location>
        <begin position="1598"/>
        <end position="1635"/>
    </location>
</feature>
<feature type="compositionally biased region" description="Basic and acidic residues" evidence="4">
    <location>
        <begin position="1005"/>
        <end position="1029"/>
    </location>
</feature>
<organism evidence="6 7">
    <name type="scientific">Leucosporidium creatinivorum</name>
    <dbReference type="NCBI Taxonomy" id="106004"/>
    <lineage>
        <taxon>Eukaryota</taxon>
        <taxon>Fungi</taxon>
        <taxon>Dikarya</taxon>
        <taxon>Basidiomycota</taxon>
        <taxon>Pucciniomycotina</taxon>
        <taxon>Microbotryomycetes</taxon>
        <taxon>Leucosporidiales</taxon>
        <taxon>Leucosporidium</taxon>
    </lineage>
</organism>
<feature type="compositionally biased region" description="Low complexity" evidence="4">
    <location>
        <begin position="1110"/>
        <end position="1123"/>
    </location>
</feature>
<dbReference type="InterPro" id="IPR001789">
    <property type="entry name" value="Sig_transdc_resp-reg_receiver"/>
</dbReference>
<dbReference type="InterPro" id="IPR011006">
    <property type="entry name" value="CheY-like_superfamily"/>
</dbReference>
<keyword evidence="2" id="KW-0902">Two-component regulatory system</keyword>
<dbReference type="PANTHER" id="PTHR45339:SF1">
    <property type="entry name" value="HYBRID SIGNAL TRANSDUCTION HISTIDINE KINASE J"/>
    <property type="match status" value="1"/>
</dbReference>
<dbReference type="Gene3D" id="3.40.50.2300">
    <property type="match status" value="1"/>
</dbReference>
<feature type="modified residue" description="4-aspartylphosphate" evidence="3">
    <location>
        <position position="1265"/>
    </location>
</feature>
<dbReference type="InParanoid" id="A0A1Y2G3T3"/>
<dbReference type="SMART" id="SM00448">
    <property type="entry name" value="REC"/>
    <property type="match status" value="1"/>
</dbReference>